<evidence type="ECO:0000256" key="2">
    <source>
        <dbReference type="ARBA" id="ARBA00022963"/>
    </source>
</evidence>
<organism evidence="6 7">
    <name type="scientific">Duncaniella freteri</name>
    <dbReference type="NCBI Taxonomy" id="2530391"/>
    <lineage>
        <taxon>Bacteria</taxon>
        <taxon>Pseudomonadati</taxon>
        <taxon>Bacteroidota</taxon>
        <taxon>Bacteroidia</taxon>
        <taxon>Bacteroidales</taxon>
        <taxon>Muribaculaceae</taxon>
        <taxon>Duncaniella</taxon>
    </lineage>
</organism>
<dbReference type="Proteomes" id="UP000297635">
    <property type="component" value="Unassembled WGS sequence"/>
</dbReference>
<feature type="short sequence motif" description="GXSXG" evidence="4">
    <location>
        <begin position="47"/>
        <end position="51"/>
    </location>
</feature>
<dbReference type="AlphaFoldDB" id="A0A4Z0V8L3"/>
<feature type="short sequence motif" description="GXGXXG" evidence="4">
    <location>
        <begin position="20"/>
        <end position="25"/>
    </location>
</feature>
<dbReference type="EMBL" id="SJSA01000001">
    <property type="protein sequence ID" value="TGG39670.1"/>
    <property type="molecule type" value="Genomic_DNA"/>
</dbReference>
<feature type="active site" description="Proton acceptor" evidence="4">
    <location>
        <position position="161"/>
    </location>
</feature>
<dbReference type="InterPro" id="IPR002641">
    <property type="entry name" value="PNPLA_dom"/>
</dbReference>
<evidence type="ECO:0000313" key="7">
    <source>
        <dbReference type="Proteomes" id="UP000297635"/>
    </source>
</evidence>
<dbReference type="GO" id="GO:0016042">
    <property type="term" value="P:lipid catabolic process"/>
    <property type="evidence" value="ECO:0007669"/>
    <property type="project" value="UniProtKB-UniRule"/>
</dbReference>
<dbReference type="CDD" id="cd07205">
    <property type="entry name" value="Pat_PNPLA6_PNPLA7_NTE1_like"/>
    <property type="match status" value="1"/>
</dbReference>
<dbReference type="Gene3D" id="3.40.1090.10">
    <property type="entry name" value="Cytosolic phospholipase A2 catalytic domain"/>
    <property type="match status" value="2"/>
</dbReference>
<dbReference type="SUPFAM" id="SSF52151">
    <property type="entry name" value="FabD/lysophospholipase-like"/>
    <property type="match status" value="1"/>
</dbReference>
<feature type="short sequence motif" description="DGA/G" evidence="4">
    <location>
        <begin position="161"/>
        <end position="163"/>
    </location>
</feature>
<evidence type="ECO:0000256" key="3">
    <source>
        <dbReference type="ARBA" id="ARBA00023098"/>
    </source>
</evidence>
<keyword evidence="3 4" id="KW-0443">Lipid metabolism</keyword>
<dbReference type="PANTHER" id="PTHR14226">
    <property type="entry name" value="NEUROPATHY TARGET ESTERASE/SWISS CHEESE D.MELANOGASTER"/>
    <property type="match status" value="1"/>
</dbReference>
<gene>
    <name evidence="6" type="ORF">EZ315_02735</name>
</gene>
<dbReference type="RefSeq" id="WP_135470406.1">
    <property type="nucleotide sequence ID" value="NZ_CASJDB010000071.1"/>
</dbReference>
<keyword evidence="7" id="KW-1185">Reference proteome</keyword>
<dbReference type="PROSITE" id="PS51635">
    <property type="entry name" value="PNPLA"/>
    <property type="match status" value="1"/>
</dbReference>
<keyword evidence="2 4" id="KW-0442">Lipid degradation</keyword>
<reference evidence="6 7" key="1">
    <citation type="submission" date="2019-02" db="EMBL/GenBank/DDBJ databases">
        <title>Isolation and identification of novel species under the genus Muribaculum.</title>
        <authorList>
            <person name="Miyake S."/>
            <person name="Ding Y."/>
            <person name="Low A."/>
            <person name="Soh M."/>
            <person name="Seedorf H."/>
        </authorList>
    </citation>
    <scope>NUCLEOTIDE SEQUENCE [LARGE SCALE GENOMIC DNA]</scope>
    <source>
        <strain evidence="6 7">TLL-A3</strain>
    </source>
</reference>
<dbReference type="PANTHER" id="PTHR14226:SF78">
    <property type="entry name" value="SLR0060 PROTEIN"/>
    <property type="match status" value="1"/>
</dbReference>
<proteinExistence type="predicted"/>
<evidence type="ECO:0000256" key="4">
    <source>
        <dbReference type="PROSITE-ProRule" id="PRU01161"/>
    </source>
</evidence>
<dbReference type="InterPro" id="IPR016035">
    <property type="entry name" value="Acyl_Trfase/lysoPLipase"/>
</dbReference>
<dbReference type="InterPro" id="IPR050301">
    <property type="entry name" value="NTE"/>
</dbReference>
<comment type="caution">
    <text evidence="6">The sequence shown here is derived from an EMBL/GenBank/DDBJ whole genome shotgun (WGS) entry which is preliminary data.</text>
</comment>
<dbReference type="GO" id="GO:0016787">
    <property type="term" value="F:hydrolase activity"/>
    <property type="evidence" value="ECO:0007669"/>
    <property type="project" value="UniProtKB-UniRule"/>
</dbReference>
<keyword evidence="1 4" id="KW-0378">Hydrolase</keyword>
<dbReference type="GeneID" id="85228436"/>
<feature type="active site" description="Nucleophile" evidence="4">
    <location>
        <position position="49"/>
    </location>
</feature>
<feature type="domain" description="PNPLA" evidence="5">
    <location>
        <begin position="16"/>
        <end position="174"/>
    </location>
</feature>
<evidence type="ECO:0000256" key="1">
    <source>
        <dbReference type="ARBA" id="ARBA00022801"/>
    </source>
</evidence>
<accession>A0A4Z0V8L3</accession>
<evidence type="ECO:0000259" key="5">
    <source>
        <dbReference type="PROSITE" id="PS51635"/>
    </source>
</evidence>
<name>A0A4Z0V8L3_9BACT</name>
<evidence type="ECO:0000313" key="6">
    <source>
        <dbReference type="EMBL" id="TGG39670.1"/>
    </source>
</evidence>
<sequence>MLDMLRFSRKPYKLGLVLSGGGARGFAHAGALQALEEMGVKPDVIGGVSAGAVVTVMYASGMKPQEILKAFSDAKFGDFAELALPRDGFFSMDGFKKFLRKQIPYSDLSDLPLPAVVCATDLIGSKAVAFWEGSIDECVSASCSIPIVFKPVKIGGVMYVDGGVVANLPAWALRDKCKYLIGVNCSPMPRRSQPKSILDVAQLTYDLLVKNNSTEQMQMCDLAISINDIAKYKVFNLKEINRVFRSGYDSTMLALLNAGFVRPSDVKKT</sequence>
<dbReference type="Pfam" id="PF01734">
    <property type="entry name" value="Patatin"/>
    <property type="match status" value="1"/>
</dbReference>
<protein>
    <submittedName>
        <fullName evidence="6">Phospholipase</fullName>
    </submittedName>
</protein>